<keyword evidence="2" id="KW-0548">Nucleotidyltransferase</keyword>
<dbReference type="PROSITE" id="PS50878">
    <property type="entry name" value="RT_POL"/>
    <property type="match status" value="1"/>
</dbReference>
<feature type="domain" description="Reverse transcriptase" evidence="1">
    <location>
        <begin position="228"/>
        <end position="506"/>
    </location>
</feature>
<organism evidence="2 3">
    <name type="scientific">Arabidopsis suecica</name>
    <name type="common">Swedish thale-cress</name>
    <name type="synonym">Cardaminopsis suecica</name>
    <dbReference type="NCBI Taxonomy" id="45249"/>
    <lineage>
        <taxon>Eukaryota</taxon>
        <taxon>Viridiplantae</taxon>
        <taxon>Streptophyta</taxon>
        <taxon>Embryophyta</taxon>
        <taxon>Tracheophyta</taxon>
        <taxon>Spermatophyta</taxon>
        <taxon>Magnoliopsida</taxon>
        <taxon>eudicotyledons</taxon>
        <taxon>Gunneridae</taxon>
        <taxon>Pentapetalae</taxon>
        <taxon>rosids</taxon>
        <taxon>malvids</taxon>
        <taxon>Brassicales</taxon>
        <taxon>Brassicaceae</taxon>
        <taxon>Camelineae</taxon>
        <taxon>Arabidopsis</taxon>
    </lineage>
</organism>
<dbReference type="GO" id="GO:0003964">
    <property type="term" value="F:RNA-directed DNA polymerase activity"/>
    <property type="evidence" value="ECO:0007669"/>
    <property type="project" value="UniProtKB-KW"/>
</dbReference>
<name>A0A8T1ZVL1_ARASU</name>
<comment type="caution">
    <text evidence="2">The sequence shown here is derived from an EMBL/GenBank/DDBJ whole genome shotgun (WGS) entry which is preliminary data.</text>
</comment>
<dbReference type="OrthoDB" id="1609566at2759"/>
<dbReference type="CDD" id="cd01650">
    <property type="entry name" value="RT_nLTR_like"/>
    <property type="match status" value="1"/>
</dbReference>
<evidence type="ECO:0000313" key="3">
    <source>
        <dbReference type="Proteomes" id="UP000694251"/>
    </source>
</evidence>
<dbReference type="InterPro" id="IPR026960">
    <property type="entry name" value="RVT-Znf"/>
</dbReference>
<dbReference type="InterPro" id="IPR000477">
    <property type="entry name" value="RT_dom"/>
</dbReference>
<dbReference type="PANTHER" id="PTHR33116">
    <property type="entry name" value="REVERSE TRANSCRIPTASE ZINC-BINDING DOMAIN-CONTAINING PROTEIN-RELATED-RELATED"/>
    <property type="match status" value="1"/>
</dbReference>
<keyword evidence="3" id="KW-1185">Reference proteome</keyword>
<dbReference type="AlphaFoldDB" id="A0A8T1ZVL1"/>
<dbReference type="Proteomes" id="UP000694251">
    <property type="component" value="Chromosome 10"/>
</dbReference>
<keyword evidence="2" id="KW-0695">RNA-directed DNA polymerase</keyword>
<keyword evidence="2" id="KW-0808">Transferase</keyword>
<protein>
    <submittedName>
        <fullName evidence="2">Reverse transcriptase domain</fullName>
    </submittedName>
</protein>
<evidence type="ECO:0000313" key="2">
    <source>
        <dbReference type="EMBL" id="KAG7564034.1"/>
    </source>
</evidence>
<accession>A0A8T1ZVL1</accession>
<feature type="non-terminal residue" evidence="2">
    <location>
        <position position="1"/>
    </location>
</feature>
<reference evidence="2 3" key="1">
    <citation type="submission" date="2020-12" db="EMBL/GenBank/DDBJ databases">
        <title>Concerted genomic and epigenomic changes stabilize Arabidopsis allopolyploids.</title>
        <authorList>
            <person name="Chen Z."/>
        </authorList>
    </citation>
    <scope>NUCLEOTIDE SEQUENCE [LARGE SCALE GENOMIC DNA]</scope>
    <source>
        <strain evidence="2">As9502</strain>
        <tissue evidence="2">Leaf</tissue>
    </source>
</reference>
<feature type="non-terminal residue" evidence="2">
    <location>
        <position position="947"/>
    </location>
</feature>
<gene>
    <name evidence="2" type="ORF">ISN44_As10g007940</name>
</gene>
<proteinExistence type="predicted"/>
<dbReference type="Pfam" id="PF00078">
    <property type="entry name" value="RVT_1"/>
    <property type="match status" value="1"/>
</dbReference>
<dbReference type="Pfam" id="PF13966">
    <property type="entry name" value="zf-RVT"/>
    <property type="match status" value="1"/>
</dbReference>
<evidence type="ECO:0000259" key="1">
    <source>
        <dbReference type="PROSITE" id="PS50878"/>
    </source>
</evidence>
<sequence length="947" mass="107402">VAAWLQIGVSVSTLKDFGFKLKQMKGPIKDLMKKNFSDLELRVVEAHSKLNALQLLALNDPSPLNLQNELLAKKMWTLLSLAEESFFKQKSRLKWLGEGDSNTSFFHKVSMARNAGNAIKILLKPDGSFTSSLQEVHELDVDYFTGILCTIKGRFCPHLPEFLNSLIPVTCTFEQQSSMSAHFSDEAIKTCLFKMPLNKTPGPDGFPAEFFKATWAIIGQELTMGVKHFFQASFLPSALNSTSLVLIPKRPGALELKDFRPISCLNTVYKIISRLLLDRLKILLPDLILPNQTAFVKGRLLMENVLLASEVMQGYHLDSGKERITLKIDISKAFDSIRWDFILSSLRAYKVPLIFINWIRACVCSPSFSVSINGVTSGFFKGKTGLRQGDPLSPILFVMVMNVLSMMLNKAAEEGSFKYHPGCEDLKLTHLCFADDLLIFLEGSEQSLNGVMSVLAAFEEMSGLGMNIEKTSMFCSGLSESSLHHLNNIFHLKHVSLPIRYLGLPLCSKKLSVRDCDPLLSQIRKKLNSWTHKFLSLAGRLTLISASISGIIGFWTSAFFLPKQVIRRINGLCSSFIWRGKIDTPSGAKVSWYDICFPKLEGGLGLRNMGSWNETCGLKLFWMLFFRAGSLWVAWIRGKYLSKSPLWALNENNVAYSWIFRKLLKLRHKALKFFSINIGNGDSTFFWWDPWTPFGSLYHFLGSDGPTHLGIPLFSTVAELRINDGWSLPNARTERQVLLLSFISTITMSSSSDTPVWAIDGIPYRYFSSKAVWNAVRISKPENFWAPLVWHKATIPRHALTSWLFLLNRSPTLDRLSTWGYDVELDCLLCGLAHESRNHLFFECVFSTEVWRFITQRLQISSPPLLWDQVLIWLSTTSVSKHKRLALLQGWQGAIYELWRERNRRFHDGLSLSPVQVARHIIFTLENKCNAMLHLGFKRGISILQCW</sequence>
<dbReference type="EMBL" id="JAEFBJ010000010">
    <property type="protein sequence ID" value="KAG7564034.1"/>
    <property type="molecule type" value="Genomic_DNA"/>
</dbReference>
<dbReference type="PANTHER" id="PTHR33116:SF80">
    <property type="entry name" value="REVERSE TRANSCRIPTASE ZINC-BINDING DOMAIN-CONTAINING PROTEIN"/>
    <property type="match status" value="1"/>
</dbReference>